<dbReference type="KEGG" id="rama:IDM48_06675"/>
<dbReference type="AlphaFoldDB" id="A0A7H2BHG0"/>
<evidence type="ECO:0000313" key="3">
    <source>
        <dbReference type="Proteomes" id="UP000516421"/>
    </source>
</evidence>
<dbReference type="RefSeq" id="WP_068173004.1">
    <property type="nucleotide sequence ID" value="NZ_CP061538.1"/>
</dbReference>
<evidence type="ECO:0000313" key="2">
    <source>
        <dbReference type="EMBL" id="QNV39106.1"/>
    </source>
</evidence>
<dbReference type="EMBL" id="CP061538">
    <property type="protein sequence ID" value="QNV39106.1"/>
    <property type="molecule type" value="Genomic_DNA"/>
</dbReference>
<name>A0A7H2BHG0_9MICC</name>
<feature type="region of interest" description="Disordered" evidence="1">
    <location>
        <begin position="1"/>
        <end position="54"/>
    </location>
</feature>
<evidence type="ECO:0000256" key="1">
    <source>
        <dbReference type="SAM" id="MobiDB-lite"/>
    </source>
</evidence>
<protein>
    <submittedName>
        <fullName evidence="2">Uncharacterized protein</fullName>
    </submittedName>
</protein>
<organism evidence="2 3">
    <name type="scientific">Rothia amarae</name>
    <dbReference type="NCBI Taxonomy" id="169480"/>
    <lineage>
        <taxon>Bacteria</taxon>
        <taxon>Bacillati</taxon>
        <taxon>Actinomycetota</taxon>
        <taxon>Actinomycetes</taxon>
        <taxon>Micrococcales</taxon>
        <taxon>Micrococcaceae</taxon>
        <taxon>Rothia</taxon>
    </lineage>
</organism>
<keyword evidence="3" id="KW-1185">Reference proteome</keyword>
<sequence>MTTKSSQFKGLPAPRPLSEERARKLVAEQRRQMAADNARLRQEEQNPTFRNTLKRKGALGTLRWALAQ</sequence>
<proteinExistence type="predicted"/>
<accession>A0A7H2BHG0</accession>
<dbReference type="Proteomes" id="UP000516421">
    <property type="component" value="Chromosome"/>
</dbReference>
<gene>
    <name evidence="2" type="ORF">IDM48_06675</name>
</gene>
<feature type="compositionally biased region" description="Basic and acidic residues" evidence="1">
    <location>
        <begin position="17"/>
        <end position="44"/>
    </location>
</feature>
<reference evidence="2 3" key="1">
    <citation type="submission" date="2020-09" db="EMBL/GenBank/DDBJ databases">
        <title>Investigation of environmental microbe.</title>
        <authorList>
            <person name="Ou Y."/>
            <person name="Kang Q."/>
        </authorList>
    </citation>
    <scope>NUCLEOTIDE SEQUENCE [LARGE SCALE GENOMIC DNA]</scope>
    <source>
        <strain evidence="2 3">KJZ-9</strain>
    </source>
</reference>